<keyword evidence="5" id="KW-1185">Reference proteome</keyword>
<dbReference type="PANTHER" id="PTHR43156">
    <property type="entry name" value="STAGE II SPORULATION PROTEIN E-RELATED"/>
    <property type="match status" value="1"/>
</dbReference>
<dbReference type="AlphaFoldDB" id="A0A542CUD2"/>
<accession>A0A542CUD2</accession>
<sequence length="412" mass="43811">MVLGDAPQGQEVGPDGVEDRPPHARRTIQALLHLAVPYLADWAMLAVRDGGSTTLFAHAADGTRTGPLRPGPPEEVAAWLNRIRGLPRAERLPDAGEHTGLAMAIPDESLRRQVAALLPADVLGASLGSSGGALVLVRAGGRRYAEPELGLAEEFARRAEFTLDAVRTHEQRAEVAAVLQASLRPPRLPEVPGVRVAARCRSAFEHLDIGGDFYDVHGAGDDWSLVIGDVCGKGVPAAVLTGRARQTIRTAAHFDRSPSAVLAALNDVLYEGDSDRFVTVVCARLRPDPDHGGAEVTLAVAGHPAPIVLRTDGRIEETELGGTLSGVLPDLSYEETTITLHPGDLMLFFTDGIYEARGPEGFFGLERLRELLPAYAGAEPERVCAAVERRVVEHLAGAAHDDMALLALRCGA</sequence>
<evidence type="ECO:0000313" key="4">
    <source>
        <dbReference type="EMBL" id="TQI94400.1"/>
    </source>
</evidence>
<dbReference type="SMART" id="SM00331">
    <property type="entry name" value="PP2C_SIG"/>
    <property type="match status" value="1"/>
</dbReference>
<dbReference type="InterPro" id="IPR001932">
    <property type="entry name" value="PPM-type_phosphatase-like_dom"/>
</dbReference>
<comment type="caution">
    <text evidence="4">The sequence shown here is derived from an EMBL/GenBank/DDBJ whole genome shotgun (WGS) entry which is preliminary data.</text>
</comment>
<organism evidence="4 5">
    <name type="scientific">Amycolatopsis cihanbeyliensis</name>
    <dbReference type="NCBI Taxonomy" id="1128664"/>
    <lineage>
        <taxon>Bacteria</taxon>
        <taxon>Bacillati</taxon>
        <taxon>Actinomycetota</taxon>
        <taxon>Actinomycetes</taxon>
        <taxon>Pseudonocardiales</taxon>
        <taxon>Pseudonocardiaceae</taxon>
        <taxon>Amycolatopsis</taxon>
    </lineage>
</organism>
<name>A0A542CUD2_AMYCI</name>
<feature type="domain" description="PPM-type phosphatase" evidence="3">
    <location>
        <begin position="191"/>
        <end position="410"/>
    </location>
</feature>
<dbReference type="Gene3D" id="3.60.40.10">
    <property type="entry name" value="PPM-type phosphatase domain"/>
    <property type="match status" value="1"/>
</dbReference>
<reference evidence="4 5" key="1">
    <citation type="submission" date="2019-06" db="EMBL/GenBank/DDBJ databases">
        <title>Sequencing the genomes of 1000 actinobacteria strains.</title>
        <authorList>
            <person name="Klenk H.-P."/>
        </authorList>
    </citation>
    <scope>NUCLEOTIDE SEQUENCE [LARGE SCALE GENOMIC DNA]</scope>
    <source>
        <strain evidence="4 5">DSM 45679</strain>
    </source>
</reference>
<dbReference type="InterPro" id="IPR036457">
    <property type="entry name" value="PPM-type-like_dom_sf"/>
</dbReference>
<protein>
    <submittedName>
        <fullName evidence="4">Serine phosphatase</fullName>
    </submittedName>
</protein>
<evidence type="ECO:0000256" key="1">
    <source>
        <dbReference type="ARBA" id="ARBA00022801"/>
    </source>
</evidence>
<feature type="region of interest" description="Disordered" evidence="2">
    <location>
        <begin position="1"/>
        <end position="22"/>
    </location>
</feature>
<dbReference type="PANTHER" id="PTHR43156:SF2">
    <property type="entry name" value="STAGE II SPORULATION PROTEIN E"/>
    <property type="match status" value="1"/>
</dbReference>
<dbReference type="Pfam" id="PF07228">
    <property type="entry name" value="SpoIIE"/>
    <property type="match status" value="1"/>
</dbReference>
<dbReference type="EMBL" id="VFML01000002">
    <property type="protein sequence ID" value="TQI94400.1"/>
    <property type="molecule type" value="Genomic_DNA"/>
</dbReference>
<evidence type="ECO:0000256" key="2">
    <source>
        <dbReference type="SAM" id="MobiDB-lite"/>
    </source>
</evidence>
<evidence type="ECO:0000259" key="3">
    <source>
        <dbReference type="SMART" id="SM00331"/>
    </source>
</evidence>
<keyword evidence="1" id="KW-0378">Hydrolase</keyword>
<dbReference type="InterPro" id="IPR052016">
    <property type="entry name" value="Bact_Sigma-Reg"/>
</dbReference>
<proteinExistence type="predicted"/>
<dbReference type="SUPFAM" id="SSF81606">
    <property type="entry name" value="PP2C-like"/>
    <property type="match status" value="1"/>
</dbReference>
<dbReference type="GO" id="GO:0016791">
    <property type="term" value="F:phosphatase activity"/>
    <property type="evidence" value="ECO:0007669"/>
    <property type="project" value="TreeGrafter"/>
</dbReference>
<dbReference type="Proteomes" id="UP000320876">
    <property type="component" value="Unassembled WGS sequence"/>
</dbReference>
<gene>
    <name evidence="4" type="ORF">FB471_6565</name>
</gene>
<evidence type="ECO:0000313" key="5">
    <source>
        <dbReference type="Proteomes" id="UP000320876"/>
    </source>
</evidence>